<dbReference type="AlphaFoldDB" id="A0AA39RVA0"/>
<feature type="transmembrane region" description="Helical" evidence="2">
    <location>
        <begin position="396"/>
        <end position="415"/>
    </location>
</feature>
<accession>A0AA39RVA0</accession>
<evidence type="ECO:0000313" key="3">
    <source>
        <dbReference type="EMBL" id="KAK0578699.1"/>
    </source>
</evidence>
<keyword evidence="2" id="KW-0812">Transmembrane</keyword>
<feature type="transmembrane region" description="Helical" evidence="2">
    <location>
        <begin position="421"/>
        <end position="438"/>
    </location>
</feature>
<keyword evidence="2" id="KW-0472">Membrane</keyword>
<feature type="compositionally biased region" description="Basic and acidic residues" evidence="1">
    <location>
        <begin position="22"/>
        <end position="32"/>
    </location>
</feature>
<keyword evidence="4" id="KW-1185">Reference proteome</keyword>
<evidence type="ECO:0000256" key="1">
    <source>
        <dbReference type="SAM" id="MobiDB-lite"/>
    </source>
</evidence>
<evidence type="ECO:0000256" key="2">
    <source>
        <dbReference type="SAM" id="Phobius"/>
    </source>
</evidence>
<comment type="caution">
    <text evidence="3">The sequence shown here is derived from an EMBL/GenBank/DDBJ whole genome shotgun (WGS) entry which is preliminary data.</text>
</comment>
<reference evidence="3" key="2">
    <citation type="submission" date="2023-06" db="EMBL/GenBank/DDBJ databases">
        <authorList>
            <person name="Swenson N.G."/>
            <person name="Wegrzyn J.L."/>
            <person name="Mcevoy S.L."/>
        </authorList>
    </citation>
    <scope>NUCLEOTIDE SEQUENCE</scope>
    <source>
        <strain evidence="3">NS2018</strain>
        <tissue evidence="3">Leaf</tissue>
    </source>
</reference>
<feature type="region of interest" description="Disordered" evidence="1">
    <location>
        <begin position="1"/>
        <end position="49"/>
    </location>
</feature>
<feature type="transmembrane region" description="Helical" evidence="2">
    <location>
        <begin position="354"/>
        <end position="375"/>
    </location>
</feature>
<dbReference type="PANTHER" id="PTHR48473:SF1">
    <property type="entry name" value="TIR DOMAIN-CONTAINING PROTEIN"/>
    <property type="match status" value="1"/>
</dbReference>
<evidence type="ECO:0000313" key="4">
    <source>
        <dbReference type="Proteomes" id="UP001168877"/>
    </source>
</evidence>
<sequence>MMEDPLIEKNNGLKDMSADDGGSSHDENEDKGSMGSDAFTTPLAQYKPHDDLLGLRQRRRTEAEQSSHHDLLKNSVDEEFEKFYSTEGSVGSNAFTTPLAQYKPHDDLLGLQRRRKTNVGMLSLPLPISNLRRPITTKLRNLTRSVAKGIARHTEDLSEDDFINSSLDLGEVDVDSQMISPRQTVIAAEGTEVLSEDDFINSSLDLGEVDVDSQMSSPRRTVIAAEGTEDLSEDDFINSSLDLGEVDVDTQMISPRQTVIAAEGTEVLSEDDFINSSLDLGEVDVDSQMSSPRRTVIAAEGTEKRSPLPDTRIDIPGCNSNDERKGWDFEWIFVITNVVLQSMSAIFMQLSSKYALFGMLLSYFALLTCIIEIIYEGHRHQQIPQRGKSFAILYNIVALACALSECVVTTINCWFADQIKLTVPPIILANGVLFSKILKYRDISISFKKSQ</sequence>
<dbReference type="PANTHER" id="PTHR48473">
    <property type="entry name" value="TIR DOMAIN-CONTAINING PROTEIN"/>
    <property type="match status" value="1"/>
</dbReference>
<gene>
    <name evidence="3" type="ORF">LWI29_014777</name>
</gene>
<dbReference type="Proteomes" id="UP001168877">
    <property type="component" value="Unassembled WGS sequence"/>
</dbReference>
<dbReference type="EMBL" id="JAUESC010000385">
    <property type="protein sequence ID" value="KAK0578699.1"/>
    <property type="molecule type" value="Genomic_DNA"/>
</dbReference>
<protein>
    <submittedName>
        <fullName evidence="3">Uncharacterized protein</fullName>
    </submittedName>
</protein>
<reference evidence="3" key="1">
    <citation type="journal article" date="2022" name="Plant J.">
        <title>Strategies of tolerance reflected in two North American maple genomes.</title>
        <authorList>
            <person name="McEvoy S.L."/>
            <person name="Sezen U.U."/>
            <person name="Trouern-Trend A."/>
            <person name="McMahon S.M."/>
            <person name="Schaberg P.G."/>
            <person name="Yang J."/>
            <person name="Wegrzyn J.L."/>
            <person name="Swenson N.G."/>
        </authorList>
    </citation>
    <scope>NUCLEOTIDE SEQUENCE</scope>
    <source>
        <strain evidence="3">NS2018</strain>
    </source>
</reference>
<organism evidence="3 4">
    <name type="scientific">Acer saccharum</name>
    <name type="common">Sugar maple</name>
    <dbReference type="NCBI Taxonomy" id="4024"/>
    <lineage>
        <taxon>Eukaryota</taxon>
        <taxon>Viridiplantae</taxon>
        <taxon>Streptophyta</taxon>
        <taxon>Embryophyta</taxon>
        <taxon>Tracheophyta</taxon>
        <taxon>Spermatophyta</taxon>
        <taxon>Magnoliopsida</taxon>
        <taxon>eudicotyledons</taxon>
        <taxon>Gunneridae</taxon>
        <taxon>Pentapetalae</taxon>
        <taxon>rosids</taxon>
        <taxon>malvids</taxon>
        <taxon>Sapindales</taxon>
        <taxon>Sapindaceae</taxon>
        <taxon>Hippocastanoideae</taxon>
        <taxon>Acereae</taxon>
        <taxon>Acer</taxon>
    </lineage>
</organism>
<proteinExistence type="predicted"/>
<name>A0AA39RVA0_ACESA</name>
<keyword evidence="2" id="KW-1133">Transmembrane helix</keyword>